<dbReference type="SUPFAM" id="SSF50249">
    <property type="entry name" value="Nucleic acid-binding proteins"/>
    <property type="match status" value="1"/>
</dbReference>
<reference evidence="7" key="1">
    <citation type="submission" date="2021-01" db="EMBL/GenBank/DDBJ databases">
        <authorList>
            <person name="Li R."/>
            <person name="Bekaert M."/>
        </authorList>
    </citation>
    <scope>NUCLEOTIDE SEQUENCE</scope>
    <source>
        <strain evidence="7">Farmed</strain>
    </source>
</reference>
<evidence type="ECO:0000256" key="5">
    <source>
        <dbReference type="SAM" id="MobiDB-lite"/>
    </source>
</evidence>
<feature type="region of interest" description="Disordered" evidence="5">
    <location>
        <begin position="123"/>
        <end position="177"/>
    </location>
</feature>
<feature type="domain" description="S1-like" evidence="6">
    <location>
        <begin position="2"/>
        <end position="58"/>
    </location>
</feature>
<gene>
    <name evidence="7" type="ORF">SPHA_47704</name>
</gene>
<comment type="similarity">
    <text evidence="1">Belongs to the EIF1AD family.</text>
</comment>
<comment type="caution">
    <text evidence="7">The sequence shown here is derived from an EMBL/GenBank/DDBJ whole genome shotgun (WGS) entry which is preliminary data.</text>
</comment>
<accession>A0A812D551</accession>
<feature type="compositionally biased region" description="Acidic residues" evidence="5">
    <location>
        <begin position="128"/>
        <end position="143"/>
    </location>
</feature>
<name>A0A812D551_ACAPH</name>
<dbReference type="Gene3D" id="2.40.50.140">
    <property type="entry name" value="Nucleic acid-binding proteins"/>
    <property type="match status" value="1"/>
</dbReference>
<keyword evidence="8" id="KW-1185">Reference proteome</keyword>
<dbReference type="GO" id="GO:0005634">
    <property type="term" value="C:nucleus"/>
    <property type="evidence" value="ECO:0007669"/>
    <property type="project" value="TreeGrafter"/>
</dbReference>
<keyword evidence="3" id="KW-0694">RNA-binding</keyword>
<dbReference type="InterPro" id="IPR012340">
    <property type="entry name" value="NA-bd_OB-fold"/>
</dbReference>
<evidence type="ECO:0000313" key="7">
    <source>
        <dbReference type="EMBL" id="CAE1289527.1"/>
    </source>
</evidence>
<dbReference type="PANTHER" id="PTHR21641:SF0">
    <property type="entry name" value="RNA-BINDING PROTEIN EIF1AD-RELATED"/>
    <property type="match status" value="1"/>
</dbReference>
<dbReference type="InterPro" id="IPR039294">
    <property type="entry name" value="EIF1AD"/>
</dbReference>
<dbReference type="Pfam" id="PF01176">
    <property type="entry name" value="eIF-1a"/>
    <property type="match status" value="1"/>
</dbReference>
<dbReference type="SMART" id="SM00652">
    <property type="entry name" value="eIF1a"/>
    <property type="match status" value="1"/>
</dbReference>
<dbReference type="AlphaFoldDB" id="A0A812D551"/>
<evidence type="ECO:0000256" key="3">
    <source>
        <dbReference type="ARBA" id="ARBA00022884"/>
    </source>
</evidence>
<evidence type="ECO:0000256" key="1">
    <source>
        <dbReference type="ARBA" id="ARBA00007340"/>
    </source>
</evidence>
<dbReference type="GO" id="GO:0003743">
    <property type="term" value="F:translation initiation factor activity"/>
    <property type="evidence" value="ECO:0007669"/>
    <property type="project" value="InterPro"/>
</dbReference>
<evidence type="ECO:0000313" key="8">
    <source>
        <dbReference type="Proteomes" id="UP000597762"/>
    </source>
</evidence>
<protein>
    <recommendedName>
        <fullName evidence="2">Probable RNA-binding protein EIF1AD</fullName>
    </recommendedName>
    <alternativeName>
        <fullName evidence="4">Eukaryotic translation initiation factor 1A domain-containing protein</fullName>
    </alternativeName>
</protein>
<feature type="compositionally biased region" description="Basic and acidic residues" evidence="5">
    <location>
        <begin position="161"/>
        <end position="177"/>
    </location>
</feature>
<evidence type="ECO:0000259" key="6">
    <source>
        <dbReference type="Pfam" id="PF01176"/>
    </source>
</evidence>
<dbReference type="EMBL" id="CAHIKZ030002611">
    <property type="protein sequence ID" value="CAE1289527.1"/>
    <property type="molecule type" value="Genomic_DNA"/>
</dbReference>
<evidence type="ECO:0000256" key="2">
    <source>
        <dbReference type="ARBA" id="ARBA00020989"/>
    </source>
</evidence>
<dbReference type="Proteomes" id="UP000597762">
    <property type="component" value="Unassembled WGS sequence"/>
</dbReference>
<dbReference type="InterPro" id="IPR006196">
    <property type="entry name" value="RNA-binding_domain_S1_IF1"/>
</dbReference>
<dbReference type="OrthoDB" id="1738325at2759"/>
<evidence type="ECO:0000256" key="4">
    <source>
        <dbReference type="ARBA" id="ARBA00031998"/>
    </source>
</evidence>
<dbReference type="InterPro" id="IPR001253">
    <property type="entry name" value="TIF_eIF-1A"/>
</dbReference>
<dbReference type="PANTHER" id="PTHR21641">
    <property type="entry name" value="TRANSLATION INITIATION FACTOR-RELATED"/>
    <property type="match status" value="1"/>
</dbReference>
<dbReference type="GO" id="GO:0003723">
    <property type="term" value="F:RNA binding"/>
    <property type="evidence" value="ECO:0007669"/>
    <property type="project" value="UniProtKB-KW"/>
</dbReference>
<proteinExistence type="inferred from homology"/>
<organism evidence="7 8">
    <name type="scientific">Acanthosepion pharaonis</name>
    <name type="common">Pharaoh cuttlefish</name>
    <name type="synonym">Sepia pharaonis</name>
    <dbReference type="NCBI Taxonomy" id="158019"/>
    <lineage>
        <taxon>Eukaryota</taxon>
        <taxon>Metazoa</taxon>
        <taxon>Spiralia</taxon>
        <taxon>Lophotrochozoa</taxon>
        <taxon>Mollusca</taxon>
        <taxon>Cephalopoda</taxon>
        <taxon>Coleoidea</taxon>
        <taxon>Decapodiformes</taxon>
        <taxon>Sepiida</taxon>
        <taxon>Sepiina</taxon>
        <taxon>Sepiidae</taxon>
        <taxon>Acanthosepion</taxon>
    </lineage>
</organism>
<sequence length="192" mass="21816">MVKHCRGNNLHEVWNDKGEEFLVSMPTKFRKHFYIKKGMFLIVEPIAEGVKVKAEIIRILYKEQINYIKSMGKWPEAFAKYVVGKKDEGQIPADMLPPSDSDSDAEDLGCMVNNYNRYVYPTHIPVSDSDETEEESEEEDCDSVENNSAGEITEEPDDNEHDSGERATCDGKSETKQQIENVCSKISEINVS</sequence>